<name>A0A3P5XST4_9BACL</name>
<dbReference type="RefSeq" id="WP_238988252.1">
    <property type="nucleotide sequence ID" value="NZ_CBCRXF010000008.1"/>
</dbReference>
<reference evidence="2 3" key="1">
    <citation type="submission" date="2018-11" db="EMBL/GenBank/DDBJ databases">
        <authorList>
            <person name="Criscuolo A."/>
        </authorList>
    </citation>
    <scope>NUCLEOTIDE SEQUENCE [LARGE SCALE GENOMIC DNA]</scope>
    <source>
        <strain evidence="2">ATB-66</strain>
    </source>
</reference>
<organism evidence="2 3">
    <name type="scientific">Filibacter tadaridae</name>
    <dbReference type="NCBI Taxonomy" id="2483811"/>
    <lineage>
        <taxon>Bacteria</taxon>
        <taxon>Bacillati</taxon>
        <taxon>Bacillota</taxon>
        <taxon>Bacilli</taxon>
        <taxon>Bacillales</taxon>
        <taxon>Caryophanaceae</taxon>
        <taxon>Filibacter</taxon>
    </lineage>
</organism>
<evidence type="ECO:0000259" key="1">
    <source>
        <dbReference type="Pfam" id="PF01636"/>
    </source>
</evidence>
<dbReference type="InterPro" id="IPR002575">
    <property type="entry name" value="Aminoglycoside_PTrfase"/>
</dbReference>
<evidence type="ECO:0000313" key="2">
    <source>
        <dbReference type="EMBL" id="VDC32096.1"/>
    </source>
</evidence>
<dbReference type="PANTHER" id="PTHR41283:SF1">
    <property type="entry name" value="AMINOGLYCOSIDE PHOSPHOTRANSFERASE DOMAIN-CONTAINING PROTEIN"/>
    <property type="match status" value="1"/>
</dbReference>
<feature type="domain" description="Aminoglycoside phosphotransferase" evidence="1">
    <location>
        <begin position="12"/>
        <end position="130"/>
    </location>
</feature>
<dbReference type="SUPFAM" id="SSF56112">
    <property type="entry name" value="Protein kinase-like (PK-like)"/>
    <property type="match status" value="1"/>
</dbReference>
<keyword evidence="2" id="KW-0808">Transferase</keyword>
<proteinExistence type="predicted"/>
<dbReference type="InterPro" id="IPR011009">
    <property type="entry name" value="Kinase-like_dom_sf"/>
</dbReference>
<dbReference type="Pfam" id="PF01636">
    <property type="entry name" value="APH"/>
    <property type="match status" value="1"/>
</dbReference>
<dbReference type="EMBL" id="UXAV01000043">
    <property type="protein sequence ID" value="VDC32096.1"/>
    <property type="molecule type" value="Genomic_DNA"/>
</dbReference>
<evidence type="ECO:0000313" key="3">
    <source>
        <dbReference type="Proteomes" id="UP000270468"/>
    </source>
</evidence>
<protein>
    <submittedName>
        <fullName evidence="2">Phosphotransferase enzyme family protein</fullName>
    </submittedName>
</protein>
<sequence>MLDIKGYTTFKKIKPINKGWSSDKKHYIETVANKKLLLRIAGILEYDKKNSEFEMMKRIAESGVSMSKPIDFGICDNGKSAYSLFTWCDGEDADIVLPKMTKTRQYELGVKSGLLLRKIHTIPAPDEQEPW</sequence>
<gene>
    <name evidence="2" type="ORF">FILTAD_02585</name>
</gene>
<dbReference type="Proteomes" id="UP000270468">
    <property type="component" value="Unassembled WGS sequence"/>
</dbReference>
<dbReference type="AlphaFoldDB" id="A0A3P5XST4"/>
<keyword evidence="3" id="KW-1185">Reference proteome</keyword>
<accession>A0A3P5XST4</accession>
<dbReference type="GO" id="GO:0016740">
    <property type="term" value="F:transferase activity"/>
    <property type="evidence" value="ECO:0007669"/>
    <property type="project" value="UniProtKB-KW"/>
</dbReference>
<dbReference type="PANTHER" id="PTHR41283">
    <property type="entry name" value="AMINOGLYCOSIDE PHOSPHOTRANSFERASE"/>
    <property type="match status" value="1"/>
</dbReference>